<dbReference type="EMBL" id="BJXK01000010">
    <property type="protein sequence ID" value="GEM80302.1"/>
    <property type="molecule type" value="Genomic_DNA"/>
</dbReference>
<dbReference type="OrthoDB" id="5900226at2"/>
<feature type="chain" id="PRO_5022057263" evidence="1">
    <location>
        <begin position="20"/>
        <end position="155"/>
    </location>
</feature>
<evidence type="ECO:0000256" key="1">
    <source>
        <dbReference type="SAM" id="SignalP"/>
    </source>
</evidence>
<protein>
    <submittedName>
        <fullName evidence="2">Uncharacterized protein</fullName>
    </submittedName>
</protein>
<keyword evidence="1" id="KW-0732">Signal</keyword>
<dbReference type="AlphaFoldDB" id="A0A511QUR8"/>
<reference evidence="2 3" key="1">
    <citation type="submission" date="2019-07" db="EMBL/GenBank/DDBJ databases">
        <title>Whole genome shotgun sequence of Vibrio superstes NBRC 103154.</title>
        <authorList>
            <person name="Hosoyama A."/>
            <person name="Uohara A."/>
            <person name="Ohji S."/>
            <person name="Ichikawa N."/>
        </authorList>
    </citation>
    <scope>NUCLEOTIDE SEQUENCE [LARGE SCALE GENOMIC DNA]</scope>
    <source>
        <strain evidence="2 3">NBRC 103154</strain>
    </source>
</reference>
<accession>A0A511QUR8</accession>
<keyword evidence="3" id="KW-1185">Reference proteome</keyword>
<sequence>MLRMVLLISCLIVSISVNAISQVQPMPPIVRPVIGLCNLEIISNSGEISFGNDYQNTSNIFKVNVDDQKKRIKIKLDDINVNGTEVRRGYQVIRFQVDVPDRYEGNSNYWRRGVEVSIDELNRQREIEIQTRVAVPKMQLKAGEYEIRTNWTIEC</sequence>
<name>A0A511QUR8_9VIBR</name>
<evidence type="ECO:0000313" key="2">
    <source>
        <dbReference type="EMBL" id="GEM80302.1"/>
    </source>
</evidence>
<gene>
    <name evidence="2" type="ORF">VSU01S_25470</name>
</gene>
<dbReference type="Proteomes" id="UP000321113">
    <property type="component" value="Unassembled WGS sequence"/>
</dbReference>
<organism evidence="2 3">
    <name type="scientific">Vibrio superstes NBRC 103154</name>
    <dbReference type="NCBI Taxonomy" id="1219062"/>
    <lineage>
        <taxon>Bacteria</taxon>
        <taxon>Pseudomonadati</taxon>
        <taxon>Pseudomonadota</taxon>
        <taxon>Gammaproteobacteria</taxon>
        <taxon>Vibrionales</taxon>
        <taxon>Vibrionaceae</taxon>
        <taxon>Vibrio</taxon>
    </lineage>
</organism>
<feature type="signal peptide" evidence="1">
    <location>
        <begin position="1"/>
        <end position="19"/>
    </location>
</feature>
<proteinExistence type="predicted"/>
<evidence type="ECO:0000313" key="3">
    <source>
        <dbReference type="Proteomes" id="UP000321113"/>
    </source>
</evidence>
<dbReference type="RefSeq" id="WP_147094849.1">
    <property type="nucleotide sequence ID" value="NZ_BJXK01000010.1"/>
</dbReference>
<comment type="caution">
    <text evidence="2">The sequence shown here is derived from an EMBL/GenBank/DDBJ whole genome shotgun (WGS) entry which is preliminary data.</text>
</comment>